<dbReference type="InterPro" id="IPR027417">
    <property type="entry name" value="P-loop_NTPase"/>
</dbReference>
<evidence type="ECO:0000313" key="1">
    <source>
        <dbReference type="EMBL" id="MBA2226677.1"/>
    </source>
</evidence>
<dbReference type="SUPFAM" id="SSF52540">
    <property type="entry name" value="P-loop containing nucleoside triphosphate hydrolases"/>
    <property type="match status" value="1"/>
</dbReference>
<accession>A0A7V8VF51</accession>
<dbReference type="Proteomes" id="UP000542342">
    <property type="component" value="Unassembled WGS sequence"/>
</dbReference>
<organism evidence="1 2">
    <name type="scientific">Thermogemmata fonticola</name>
    <dbReference type="NCBI Taxonomy" id="2755323"/>
    <lineage>
        <taxon>Bacteria</taxon>
        <taxon>Pseudomonadati</taxon>
        <taxon>Planctomycetota</taxon>
        <taxon>Planctomycetia</taxon>
        <taxon>Gemmatales</taxon>
        <taxon>Gemmataceae</taxon>
        <taxon>Thermogemmata</taxon>
    </lineage>
</organism>
<gene>
    <name evidence="1" type="ORF">H0921_10945</name>
</gene>
<proteinExistence type="predicted"/>
<dbReference type="RefSeq" id="WP_194538122.1">
    <property type="nucleotide sequence ID" value="NZ_JACEFB010000007.1"/>
</dbReference>
<reference evidence="1 2" key="1">
    <citation type="submission" date="2020-07" db="EMBL/GenBank/DDBJ databases">
        <title>Thermogemmata thermophila gen. nov., sp. nov., a novel moderate thermophilic planctomycete from a Kamchatka hot spring.</title>
        <authorList>
            <person name="Elcheninov A.G."/>
            <person name="Podosokorskaya O.A."/>
            <person name="Kovaleva O.L."/>
            <person name="Novikov A."/>
            <person name="Bonch-Osmolovskaya E.A."/>
            <person name="Toshchakov S.V."/>
            <person name="Kublanov I.V."/>
        </authorList>
    </citation>
    <scope>NUCLEOTIDE SEQUENCE [LARGE SCALE GENOMIC DNA]</scope>
    <source>
        <strain evidence="1 2">2918</strain>
    </source>
</reference>
<evidence type="ECO:0000313" key="2">
    <source>
        <dbReference type="Proteomes" id="UP000542342"/>
    </source>
</evidence>
<dbReference type="AlphaFoldDB" id="A0A7V8VF51"/>
<sequence>MYAHAAATFRAAGAQDICVQTPAKSGSSENLSGSESLLILAGEDQNRGALLRIWLKPAPPLSPSAIDRLLTPRLEELSRLRPAELVLSGRATVGVYTQTAKSAIDSGIRRIACWSARDGLIIVYDSDREQLGRQIARPDWLARAMPRPVWPVIIGVTGDPNLGKSIFCNVLDSYMQQIGCDGWRLDCDGQSPTPPWYFSLVGDEAAKILREEYKRSWTAEMEAIIVDQLRRSRELFSVLIADLPGGNHKVTPPQRIPPGREHMFAELDAIILLDRPEVSSETAWRQALQPYGLDRRIAAVLTSKDPQGAPSLSVKKDGMLWRGEVTGLNRSASPTELERAFRVGLDELWQPLLDFARRRSADA</sequence>
<protein>
    <submittedName>
        <fullName evidence="1">Uncharacterized protein</fullName>
    </submittedName>
</protein>
<comment type="caution">
    <text evidence="1">The sequence shown here is derived from an EMBL/GenBank/DDBJ whole genome shotgun (WGS) entry which is preliminary data.</text>
</comment>
<dbReference type="EMBL" id="JACEFB010000007">
    <property type="protein sequence ID" value="MBA2226677.1"/>
    <property type="molecule type" value="Genomic_DNA"/>
</dbReference>
<keyword evidence="2" id="KW-1185">Reference proteome</keyword>
<name>A0A7V8VF51_9BACT</name>